<dbReference type="AlphaFoldDB" id="A0A921RT86"/>
<gene>
    <name evidence="1" type="ORF">BDA96_02G389900</name>
</gene>
<protein>
    <submittedName>
        <fullName evidence="1">Uncharacterized protein</fullName>
    </submittedName>
</protein>
<reference evidence="1" key="2">
    <citation type="submission" date="2020-10" db="EMBL/GenBank/DDBJ databases">
        <authorList>
            <person name="Cooper E.A."/>
            <person name="Brenton Z.W."/>
            <person name="Flinn B.S."/>
            <person name="Jenkins J."/>
            <person name="Shu S."/>
            <person name="Flowers D."/>
            <person name="Luo F."/>
            <person name="Wang Y."/>
            <person name="Xia P."/>
            <person name="Barry K."/>
            <person name="Daum C."/>
            <person name="Lipzen A."/>
            <person name="Yoshinaga Y."/>
            <person name="Schmutz J."/>
            <person name="Saski C."/>
            <person name="Vermerris W."/>
            <person name="Kresovich S."/>
        </authorList>
    </citation>
    <scope>NUCLEOTIDE SEQUENCE</scope>
</reference>
<dbReference type="Proteomes" id="UP000807115">
    <property type="component" value="Chromosome 2"/>
</dbReference>
<comment type="caution">
    <text evidence="1">The sequence shown here is derived from an EMBL/GenBank/DDBJ whole genome shotgun (WGS) entry which is preliminary data.</text>
</comment>
<name>A0A921RT86_SORBI</name>
<reference evidence="1" key="1">
    <citation type="journal article" date="2019" name="BMC Genomics">
        <title>A new reference genome for Sorghum bicolor reveals high levels of sequence similarity between sweet and grain genotypes: implications for the genetics of sugar metabolism.</title>
        <authorList>
            <person name="Cooper E.A."/>
            <person name="Brenton Z.W."/>
            <person name="Flinn B.S."/>
            <person name="Jenkins J."/>
            <person name="Shu S."/>
            <person name="Flowers D."/>
            <person name="Luo F."/>
            <person name="Wang Y."/>
            <person name="Xia P."/>
            <person name="Barry K."/>
            <person name="Daum C."/>
            <person name="Lipzen A."/>
            <person name="Yoshinaga Y."/>
            <person name="Schmutz J."/>
            <person name="Saski C."/>
            <person name="Vermerris W."/>
            <person name="Kresovich S."/>
        </authorList>
    </citation>
    <scope>NUCLEOTIDE SEQUENCE</scope>
</reference>
<evidence type="ECO:0000313" key="1">
    <source>
        <dbReference type="EMBL" id="KAG0545762.1"/>
    </source>
</evidence>
<accession>A0A921RT86</accession>
<organism evidence="1 2">
    <name type="scientific">Sorghum bicolor</name>
    <name type="common">Sorghum</name>
    <name type="synonym">Sorghum vulgare</name>
    <dbReference type="NCBI Taxonomy" id="4558"/>
    <lineage>
        <taxon>Eukaryota</taxon>
        <taxon>Viridiplantae</taxon>
        <taxon>Streptophyta</taxon>
        <taxon>Embryophyta</taxon>
        <taxon>Tracheophyta</taxon>
        <taxon>Spermatophyta</taxon>
        <taxon>Magnoliopsida</taxon>
        <taxon>Liliopsida</taxon>
        <taxon>Poales</taxon>
        <taxon>Poaceae</taxon>
        <taxon>PACMAD clade</taxon>
        <taxon>Panicoideae</taxon>
        <taxon>Andropogonodae</taxon>
        <taxon>Andropogoneae</taxon>
        <taxon>Sorghinae</taxon>
        <taxon>Sorghum</taxon>
    </lineage>
</organism>
<sequence length="70" mass="8191">MIFRSLWYLGLECIAMFLPSQDRKCSPRRQTEESSNNFPKISIQSMWKVLLLISLEVILEGKFMTFLTSS</sequence>
<dbReference type="EMBL" id="CM027681">
    <property type="protein sequence ID" value="KAG0545762.1"/>
    <property type="molecule type" value="Genomic_DNA"/>
</dbReference>
<proteinExistence type="predicted"/>
<evidence type="ECO:0000313" key="2">
    <source>
        <dbReference type="Proteomes" id="UP000807115"/>
    </source>
</evidence>